<keyword evidence="11" id="KW-0732">Signal</keyword>
<dbReference type="NCBIfam" id="TIGR04056">
    <property type="entry name" value="OMP_RagA_SusC"/>
    <property type="match status" value="1"/>
</dbReference>
<dbReference type="AlphaFoldDB" id="A0A9D9ILS7"/>
<sequence length="1028" mass="113234">MKVFLSLASLLLFMQVSFAQTVTVSGVVTSADDGLPLPGVSVVIQGTTQGTSTDLDGNYSIDVQNGQTLLFTSIGFKDQLFPISANSPRTIDVAMETDAVMLEEVVAIGYGVMKKSDLTGSVSSVKSEELQRTPAAGLDQALQGLAAGVTVTSNSGQPGAASQVRIRGIGTVNDSSPIYVVDGVIVSDISYVSPNDIVSTEILKDASATAIYGSRGANGVILVTTKKGGDAGRTRVSFDAYVGVQSRWRKLDLMNADEFSHALAAMNGNQESINILNNEGRDSWVRKTLIGNSKYYPTNMNYSNIDTDWQDVVFRDAIVQNYHLSVDGGNEKSSWAISGSYYNQDGTIIGSDYHRVTLRANSSHQITKWLKIGENLTFMNSWGRNAMNNNSSPGASILSAAIAMAPWDPARYPDNAVNWRGDSLGGQISAASNFKNVTNPLSMVEMSHPSDKTERWVGDIFLEINPLKGLTFRSDVSLDLSNTRHRLFKDSYEFSSFDKMDENFIESNMARYSTVIVENILTYARDIKKHSFSAMVGQTTEEYNSYSIGGSGASIVNPAEKNWYLAQATTNRSYGSDSVSRSRRFSLLGRLHYSYDSRYLITVNFRADGSSKFQDKLWGYFPSTALAWRISNEKWMKGISWLDDLKLRAGWGRIGNDKIGDNAFLLSIFNSGPTFVDYVLGPGDQQLANGASILTYVNSGGHWETTEQWNVGLDFGVLNNRLTGTLEYFIRDTKDMLLGVTAPAHVGNRYSATANVGTVRNSGVELTLNHRNRIGEVDYNIGGNMSFIKNELTALNGGARVYGDRTISDEGYALYTFWGYQYDGIYQSEEEVKEHLWATDNPVCKPGDAKYVDRNNDGKIDENDKTDLGNPFPWLTYSINAGLNWKGLDVQLFFQGVAGNEIFNAVRLRTEGTGNEATFSRTMKNVWTESNPSGTIPNPKGSPTNNEDSDRLIEDGSYLRLKTFQIGYSLPDRWISKAKMSRCRIYLSANNLFTITKYSGYDPEVGGGVDYGNYPQSRTFMLGLNITF</sequence>
<comment type="subcellular location">
    <subcellularLocation>
        <location evidence="1 8">Cell outer membrane</location>
        <topology evidence="1 8">Multi-pass membrane protein</topology>
    </subcellularLocation>
</comment>
<evidence type="ECO:0000256" key="8">
    <source>
        <dbReference type="PROSITE-ProRule" id="PRU01360"/>
    </source>
</evidence>
<dbReference type="Gene3D" id="2.170.130.10">
    <property type="entry name" value="TonB-dependent receptor, plug domain"/>
    <property type="match status" value="1"/>
</dbReference>
<feature type="domain" description="TonB-dependent receptor plug" evidence="13">
    <location>
        <begin position="115"/>
        <end position="220"/>
    </location>
</feature>
<evidence type="ECO:0000256" key="9">
    <source>
        <dbReference type="RuleBase" id="RU003357"/>
    </source>
</evidence>
<feature type="region of interest" description="Disordered" evidence="10">
    <location>
        <begin position="927"/>
        <end position="949"/>
    </location>
</feature>
<feature type="domain" description="TonB-dependent receptor-like beta-barrel" evidence="12">
    <location>
        <begin position="384"/>
        <end position="992"/>
    </location>
</feature>
<keyword evidence="7 8" id="KW-0998">Cell outer membrane</keyword>
<feature type="compositionally biased region" description="Polar residues" evidence="10">
    <location>
        <begin position="927"/>
        <end position="946"/>
    </location>
</feature>
<dbReference type="NCBIfam" id="TIGR04057">
    <property type="entry name" value="SusC_RagA_signa"/>
    <property type="match status" value="1"/>
</dbReference>
<keyword evidence="14" id="KW-0675">Receptor</keyword>
<dbReference type="Gene3D" id="2.40.170.20">
    <property type="entry name" value="TonB-dependent receptor, beta-barrel domain"/>
    <property type="match status" value="1"/>
</dbReference>
<dbReference type="PROSITE" id="PS52016">
    <property type="entry name" value="TONB_DEPENDENT_REC_3"/>
    <property type="match status" value="1"/>
</dbReference>
<dbReference type="Pfam" id="PF13715">
    <property type="entry name" value="CarbopepD_reg_2"/>
    <property type="match status" value="1"/>
</dbReference>
<evidence type="ECO:0000256" key="6">
    <source>
        <dbReference type="ARBA" id="ARBA00023136"/>
    </source>
</evidence>
<evidence type="ECO:0000256" key="11">
    <source>
        <dbReference type="SAM" id="SignalP"/>
    </source>
</evidence>
<keyword evidence="6 8" id="KW-0472">Membrane</keyword>
<dbReference type="InterPro" id="IPR036942">
    <property type="entry name" value="Beta-barrel_TonB_sf"/>
</dbReference>
<evidence type="ECO:0000313" key="15">
    <source>
        <dbReference type="Proteomes" id="UP000823757"/>
    </source>
</evidence>
<evidence type="ECO:0000256" key="5">
    <source>
        <dbReference type="ARBA" id="ARBA00023077"/>
    </source>
</evidence>
<evidence type="ECO:0000259" key="12">
    <source>
        <dbReference type="Pfam" id="PF00593"/>
    </source>
</evidence>
<dbReference type="Pfam" id="PF00593">
    <property type="entry name" value="TonB_dep_Rec_b-barrel"/>
    <property type="match status" value="1"/>
</dbReference>
<dbReference type="InterPro" id="IPR023997">
    <property type="entry name" value="TonB-dep_OMP_SusC/RagA_CS"/>
</dbReference>
<evidence type="ECO:0000256" key="1">
    <source>
        <dbReference type="ARBA" id="ARBA00004571"/>
    </source>
</evidence>
<dbReference type="SUPFAM" id="SSF56935">
    <property type="entry name" value="Porins"/>
    <property type="match status" value="1"/>
</dbReference>
<name>A0A9D9ILS7_9BACT</name>
<dbReference type="InterPro" id="IPR012910">
    <property type="entry name" value="Plug_dom"/>
</dbReference>
<dbReference type="InterPro" id="IPR037066">
    <property type="entry name" value="Plug_dom_sf"/>
</dbReference>
<dbReference type="Pfam" id="PF07715">
    <property type="entry name" value="Plug"/>
    <property type="match status" value="1"/>
</dbReference>
<evidence type="ECO:0000313" key="14">
    <source>
        <dbReference type="EMBL" id="MBO8474381.1"/>
    </source>
</evidence>
<keyword evidence="4 8" id="KW-0812">Transmembrane</keyword>
<dbReference type="InterPro" id="IPR039426">
    <property type="entry name" value="TonB-dep_rcpt-like"/>
</dbReference>
<protein>
    <submittedName>
        <fullName evidence="14">TonB-dependent receptor</fullName>
    </submittedName>
</protein>
<keyword evidence="2 8" id="KW-0813">Transport</keyword>
<evidence type="ECO:0000256" key="3">
    <source>
        <dbReference type="ARBA" id="ARBA00022452"/>
    </source>
</evidence>
<evidence type="ECO:0000259" key="13">
    <source>
        <dbReference type="Pfam" id="PF07715"/>
    </source>
</evidence>
<proteinExistence type="inferred from homology"/>
<keyword evidence="5 9" id="KW-0798">TonB box</keyword>
<evidence type="ECO:0000256" key="10">
    <source>
        <dbReference type="SAM" id="MobiDB-lite"/>
    </source>
</evidence>
<gene>
    <name evidence="14" type="ORF">IAB91_03700</name>
</gene>
<accession>A0A9D9ILS7</accession>
<organism evidence="14 15">
    <name type="scientific">Candidatus Cryptobacteroides faecigallinarum</name>
    <dbReference type="NCBI Taxonomy" id="2840763"/>
    <lineage>
        <taxon>Bacteria</taxon>
        <taxon>Pseudomonadati</taxon>
        <taxon>Bacteroidota</taxon>
        <taxon>Bacteroidia</taxon>
        <taxon>Bacteroidales</taxon>
        <taxon>Candidatus Cryptobacteroides</taxon>
    </lineage>
</organism>
<feature type="chain" id="PRO_5039280950" evidence="11">
    <location>
        <begin position="20"/>
        <end position="1028"/>
    </location>
</feature>
<dbReference type="Gene3D" id="2.60.40.1120">
    <property type="entry name" value="Carboxypeptidase-like, regulatory domain"/>
    <property type="match status" value="1"/>
</dbReference>
<evidence type="ECO:0000256" key="4">
    <source>
        <dbReference type="ARBA" id="ARBA00022692"/>
    </source>
</evidence>
<comment type="caution">
    <text evidence="14">The sequence shown here is derived from an EMBL/GenBank/DDBJ whole genome shotgun (WGS) entry which is preliminary data.</text>
</comment>
<feature type="signal peptide" evidence="11">
    <location>
        <begin position="1"/>
        <end position="19"/>
    </location>
</feature>
<dbReference type="InterPro" id="IPR023996">
    <property type="entry name" value="TonB-dep_OMP_SusC/RagA"/>
</dbReference>
<comment type="similarity">
    <text evidence="8 9">Belongs to the TonB-dependent receptor family.</text>
</comment>
<dbReference type="EMBL" id="JADIMD010000050">
    <property type="protein sequence ID" value="MBO8474381.1"/>
    <property type="molecule type" value="Genomic_DNA"/>
</dbReference>
<reference evidence="14" key="2">
    <citation type="journal article" date="2021" name="PeerJ">
        <title>Extensive microbial diversity within the chicken gut microbiome revealed by metagenomics and culture.</title>
        <authorList>
            <person name="Gilroy R."/>
            <person name="Ravi A."/>
            <person name="Getino M."/>
            <person name="Pursley I."/>
            <person name="Horton D.L."/>
            <person name="Alikhan N.F."/>
            <person name="Baker D."/>
            <person name="Gharbi K."/>
            <person name="Hall N."/>
            <person name="Watson M."/>
            <person name="Adriaenssens E.M."/>
            <person name="Foster-Nyarko E."/>
            <person name="Jarju S."/>
            <person name="Secka A."/>
            <person name="Antonio M."/>
            <person name="Oren A."/>
            <person name="Chaudhuri R.R."/>
            <person name="La Ragione R."/>
            <person name="Hildebrand F."/>
            <person name="Pallen M.J."/>
        </authorList>
    </citation>
    <scope>NUCLEOTIDE SEQUENCE</scope>
    <source>
        <strain evidence="14">B1-13419</strain>
    </source>
</reference>
<dbReference type="Proteomes" id="UP000823757">
    <property type="component" value="Unassembled WGS sequence"/>
</dbReference>
<reference evidence="14" key="1">
    <citation type="submission" date="2020-10" db="EMBL/GenBank/DDBJ databases">
        <authorList>
            <person name="Gilroy R."/>
        </authorList>
    </citation>
    <scope>NUCLEOTIDE SEQUENCE</scope>
    <source>
        <strain evidence="14">B1-13419</strain>
    </source>
</reference>
<evidence type="ECO:0000256" key="2">
    <source>
        <dbReference type="ARBA" id="ARBA00022448"/>
    </source>
</evidence>
<dbReference type="GO" id="GO:0009279">
    <property type="term" value="C:cell outer membrane"/>
    <property type="evidence" value="ECO:0007669"/>
    <property type="project" value="UniProtKB-SubCell"/>
</dbReference>
<keyword evidence="3 8" id="KW-1134">Transmembrane beta strand</keyword>
<evidence type="ECO:0000256" key="7">
    <source>
        <dbReference type="ARBA" id="ARBA00023237"/>
    </source>
</evidence>
<dbReference type="InterPro" id="IPR000531">
    <property type="entry name" value="Beta-barrel_TonB"/>
</dbReference>
<dbReference type="SUPFAM" id="SSF49464">
    <property type="entry name" value="Carboxypeptidase regulatory domain-like"/>
    <property type="match status" value="1"/>
</dbReference>
<dbReference type="InterPro" id="IPR008969">
    <property type="entry name" value="CarboxyPept-like_regulatory"/>
</dbReference>